<feature type="transmembrane region" description="Helical" evidence="4">
    <location>
        <begin position="69"/>
        <end position="89"/>
    </location>
</feature>
<dbReference type="InterPro" id="IPR002591">
    <property type="entry name" value="Phosphodiest/P_Trfase"/>
</dbReference>
<protein>
    <recommendedName>
        <fullName evidence="5">ENPP1-3/EXOG-like endonuclease/phosphodiesterase domain-containing protein</fullName>
    </recommendedName>
</protein>
<reference evidence="6 7" key="1">
    <citation type="journal article" date="2022" name="Nat. Ecol. Evol.">
        <title>A masculinizing supergene underlies an exaggerated male reproductive morph in a spider.</title>
        <authorList>
            <person name="Hendrickx F."/>
            <person name="De Corte Z."/>
            <person name="Sonet G."/>
            <person name="Van Belleghem S.M."/>
            <person name="Kostlbacher S."/>
            <person name="Vangestel C."/>
        </authorList>
    </citation>
    <scope>NUCLEOTIDE SEQUENCE [LARGE SCALE GENOMIC DNA]</scope>
    <source>
        <strain evidence="6">W744_W776</strain>
    </source>
</reference>
<keyword evidence="2" id="KW-0325">Glycoprotein</keyword>
<dbReference type="GO" id="GO:0031674">
    <property type="term" value="C:I band"/>
    <property type="evidence" value="ECO:0007669"/>
    <property type="project" value="TreeGrafter"/>
</dbReference>
<dbReference type="PANTHER" id="PTHR10151:SF114">
    <property type="entry name" value="ECTONUCLEOTIDE PYROPHOSPHATASE_PHOSPHODIESTERASE C27A7.3"/>
    <property type="match status" value="1"/>
</dbReference>
<organism evidence="6 7">
    <name type="scientific">Oedothorax gibbosus</name>
    <dbReference type="NCBI Taxonomy" id="931172"/>
    <lineage>
        <taxon>Eukaryota</taxon>
        <taxon>Metazoa</taxon>
        <taxon>Ecdysozoa</taxon>
        <taxon>Arthropoda</taxon>
        <taxon>Chelicerata</taxon>
        <taxon>Arachnida</taxon>
        <taxon>Araneae</taxon>
        <taxon>Araneomorphae</taxon>
        <taxon>Entelegynae</taxon>
        <taxon>Araneoidea</taxon>
        <taxon>Linyphiidae</taxon>
        <taxon>Erigoninae</taxon>
        <taxon>Oedothorax</taxon>
    </lineage>
</organism>
<sequence length="803" mass="90423">MIKTERRLSKSKNQFPIQVAATERSGCVNNHVCLVDERSETMELTRTDERDDYHRINGGTTNKFGAKKIVVVVVGVSALVLVVVLIAVFSQGFPSKKDPLLDIPELQWEGDCPVEHECPDSFKGSLPPLLLVSLDGFRPDYLWRGNLTPTLRQLAKCGVHAEYMNPVYPSKTFPNHYTQVTGLYPESHGIIDNSMYDPDTGKTFKLGDPATFDPEWWQREPIWVSAEKQGKRTATFFWPGSDVSVNGTRPTYYKKYSSQVPFESRVVQVLEWLDLPPPHRPAFLTLYFNEPDKQAHHHGTTSKEVDAALVRVDRLVLALFSGLQARNLTGCVNVFIASDHGMADISCDRVVDVRKYLNMSTADVHTGTFGRVRPKDNSTATVEELESQLRCRSEHLRVFEKEHLPVRMHYRDNRRIEPIILDTDAGWTIFKEDYLPSHKWCTGGAHGYDHFFPDMRAFFTAVGPSMKKNTSVEPFLNIELYELMCELIDITPNPNNGTRGSLHHFLRQPLRPLAPKVAPVAPLEVGQVAKDAAEYAKRVAEARCPCQPSPQSNPETDSDLRRHLPFGVPTTTSSDAEVRLLRNVDYDVGFDERRHMTMWAAFTLGPENQFEKVTPDVCWTGDARVNGSNCPNNETLIKNDLVQWPLYPPTFSSAAFKDAAAYVTNSIIVSHNFSKVLGDEVWRRLLETEATPIMNIITGPAFVTPTSMRKMDDDGLVVPSHFFVIATRCSSDDRQPIAACHPSKLRSSAYLIPSHPYTDNCEAAERIIFRNRARVADIEGATGLEFFSGLPQYDAIRLRTALP</sequence>
<evidence type="ECO:0000256" key="2">
    <source>
        <dbReference type="ARBA" id="ARBA00023180"/>
    </source>
</evidence>
<evidence type="ECO:0000256" key="1">
    <source>
        <dbReference type="ARBA" id="ARBA00022801"/>
    </source>
</evidence>
<gene>
    <name evidence="6" type="ORF">JTE90_007755</name>
</gene>
<dbReference type="InterPro" id="IPR017850">
    <property type="entry name" value="Alkaline_phosphatase_core_sf"/>
</dbReference>
<proteinExistence type="predicted"/>
<dbReference type="InterPro" id="IPR044925">
    <property type="entry name" value="His-Me_finger_sf"/>
</dbReference>
<dbReference type="SUPFAM" id="SSF53649">
    <property type="entry name" value="Alkaline phosphatase-like"/>
    <property type="match status" value="1"/>
</dbReference>
<keyword evidence="1" id="KW-0378">Hydrolase</keyword>
<dbReference type="EMBL" id="JAFNEN010000520">
    <property type="protein sequence ID" value="KAG8181348.1"/>
    <property type="molecule type" value="Genomic_DNA"/>
</dbReference>
<evidence type="ECO:0000313" key="7">
    <source>
        <dbReference type="Proteomes" id="UP000827092"/>
    </source>
</evidence>
<dbReference type="Proteomes" id="UP000827092">
    <property type="component" value="Unassembled WGS sequence"/>
</dbReference>
<keyword evidence="4" id="KW-0812">Transmembrane</keyword>
<dbReference type="GO" id="GO:0016787">
    <property type="term" value="F:hydrolase activity"/>
    <property type="evidence" value="ECO:0007669"/>
    <property type="project" value="UniProtKB-KW"/>
</dbReference>
<dbReference type="GO" id="GO:0016529">
    <property type="term" value="C:sarcoplasmic reticulum"/>
    <property type="evidence" value="ECO:0007669"/>
    <property type="project" value="TreeGrafter"/>
</dbReference>
<feature type="domain" description="ENPP1-3/EXOG-like endonuclease/phosphodiesterase" evidence="5">
    <location>
        <begin position="583"/>
        <end position="793"/>
    </location>
</feature>
<dbReference type="GO" id="GO:0003676">
    <property type="term" value="F:nucleic acid binding"/>
    <property type="evidence" value="ECO:0007669"/>
    <property type="project" value="InterPro"/>
</dbReference>
<name>A0AAV6UCB3_9ARAC</name>
<evidence type="ECO:0000256" key="4">
    <source>
        <dbReference type="SAM" id="Phobius"/>
    </source>
</evidence>
<dbReference type="Pfam" id="PF01663">
    <property type="entry name" value="Phosphodiest"/>
    <property type="match status" value="1"/>
</dbReference>
<dbReference type="CDD" id="cd16018">
    <property type="entry name" value="Enpp"/>
    <property type="match status" value="1"/>
</dbReference>
<dbReference type="SUPFAM" id="SSF54060">
    <property type="entry name" value="His-Me finger endonucleases"/>
    <property type="match status" value="1"/>
</dbReference>
<dbReference type="AlphaFoldDB" id="A0AAV6UCB3"/>
<accession>A0AAV6UCB3</accession>
<keyword evidence="7" id="KW-1185">Reference proteome</keyword>
<dbReference type="Gene3D" id="3.30.1360.180">
    <property type="match status" value="1"/>
</dbReference>
<keyword evidence="4" id="KW-1133">Transmembrane helix</keyword>
<dbReference type="Gene3D" id="3.40.570.10">
    <property type="entry name" value="Extracellular Endonuclease, subunit A"/>
    <property type="match status" value="1"/>
</dbReference>
<dbReference type="GO" id="GO:0055120">
    <property type="term" value="C:striated muscle dense body"/>
    <property type="evidence" value="ECO:0007669"/>
    <property type="project" value="TreeGrafter"/>
</dbReference>
<keyword evidence="4" id="KW-0472">Membrane</keyword>
<dbReference type="InterPro" id="IPR020821">
    <property type="entry name" value="ENPP1-3/EXOG-like_nuc-like"/>
</dbReference>
<comment type="caution">
    <text evidence="6">The sequence shown here is derived from an EMBL/GenBank/DDBJ whole genome shotgun (WGS) entry which is preliminary data.</text>
</comment>
<dbReference type="PANTHER" id="PTHR10151">
    <property type="entry name" value="ECTONUCLEOTIDE PYROPHOSPHATASE/PHOSPHODIESTERASE"/>
    <property type="match status" value="1"/>
</dbReference>
<dbReference type="InterPro" id="IPR044929">
    <property type="entry name" value="DNA/RNA_non-sp_Endonuclease_sf"/>
</dbReference>
<dbReference type="Gene3D" id="3.40.720.10">
    <property type="entry name" value="Alkaline Phosphatase, subunit A"/>
    <property type="match status" value="1"/>
</dbReference>
<dbReference type="SMART" id="SM00477">
    <property type="entry name" value="NUC"/>
    <property type="match status" value="1"/>
</dbReference>
<evidence type="ECO:0000256" key="3">
    <source>
        <dbReference type="SAM" id="MobiDB-lite"/>
    </source>
</evidence>
<feature type="region of interest" description="Disordered" evidence="3">
    <location>
        <begin position="542"/>
        <end position="569"/>
    </location>
</feature>
<evidence type="ECO:0000313" key="6">
    <source>
        <dbReference type="EMBL" id="KAG8181348.1"/>
    </source>
</evidence>
<evidence type="ECO:0000259" key="5">
    <source>
        <dbReference type="SMART" id="SM00477"/>
    </source>
</evidence>
<dbReference type="GO" id="GO:0046872">
    <property type="term" value="F:metal ion binding"/>
    <property type="evidence" value="ECO:0007669"/>
    <property type="project" value="InterPro"/>
</dbReference>